<dbReference type="InterPro" id="IPR001736">
    <property type="entry name" value="PLipase_D/transphosphatidylase"/>
</dbReference>
<evidence type="ECO:0000313" key="3">
    <source>
        <dbReference type="Proteomes" id="UP001059617"/>
    </source>
</evidence>
<dbReference type="RefSeq" id="WP_259863175.1">
    <property type="nucleotide sequence ID" value="NZ_BAAAST010000092.1"/>
</dbReference>
<proteinExistence type="predicted"/>
<evidence type="ECO:0000313" key="2">
    <source>
        <dbReference type="EMBL" id="UWP85115.1"/>
    </source>
</evidence>
<dbReference type="PROSITE" id="PS50035">
    <property type="entry name" value="PLD"/>
    <property type="match status" value="1"/>
</dbReference>
<keyword evidence="3" id="KW-1185">Reference proteome</keyword>
<sequence>MHAKTWIFDDTLAVVGSANFNRRSLFVDGEIAAAIRDDAGWAAGLRQWLWVRRLSSDRRTVRPHQVADFTVGLPLWTDTPDTLLRRLDLAADERIHPDRLILCGRAVPSPRDEMLRMLACTVLPVLGIRTHTFDGQWDHVIDPSLSP</sequence>
<dbReference type="SUPFAM" id="SSF56024">
    <property type="entry name" value="Phospholipase D/nuclease"/>
    <property type="match status" value="1"/>
</dbReference>
<name>A0ABY5W6X0_9ACTN</name>
<dbReference type="EMBL" id="CP073720">
    <property type="protein sequence ID" value="UWP85115.1"/>
    <property type="molecule type" value="Genomic_DNA"/>
</dbReference>
<reference evidence="2" key="2">
    <citation type="submission" date="2022-09" db="EMBL/GenBank/DDBJ databases">
        <title>Biosynthetic gene clusters of Dactylosporangioum fulvum.</title>
        <authorList>
            <person name="Caradec T."/>
        </authorList>
    </citation>
    <scope>NUCLEOTIDE SEQUENCE</scope>
    <source>
        <strain evidence="2">NRRL B-16292</strain>
    </source>
</reference>
<dbReference type="Proteomes" id="UP001059617">
    <property type="component" value="Chromosome"/>
</dbReference>
<evidence type="ECO:0000259" key="1">
    <source>
        <dbReference type="PROSITE" id="PS50035"/>
    </source>
</evidence>
<dbReference type="Gene3D" id="3.30.870.10">
    <property type="entry name" value="Endonuclease Chain A"/>
    <property type="match status" value="1"/>
</dbReference>
<protein>
    <submittedName>
        <fullName evidence="2">Phospholipase D-like domain-containing protein</fullName>
    </submittedName>
</protein>
<accession>A0ABY5W6X0</accession>
<dbReference type="SMART" id="SM00155">
    <property type="entry name" value="PLDc"/>
    <property type="match status" value="1"/>
</dbReference>
<reference evidence="2" key="1">
    <citation type="submission" date="2021-04" db="EMBL/GenBank/DDBJ databases">
        <authorList>
            <person name="Hartkoorn R.C."/>
            <person name="Beaudoing E."/>
            <person name="Hot D."/>
        </authorList>
    </citation>
    <scope>NUCLEOTIDE SEQUENCE</scope>
    <source>
        <strain evidence="2">NRRL B-16292</strain>
    </source>
</reference>
<gene>
    <name evidence="2" type="ORF">Dfulv_13135</name>
</gene>
<feature type="domain" description="PLD phosphodiesterase" evidence="1">
    <location>
        <begin position="1"/>
        <end position="24"/>
    </location>
</feature>
<dbReference type="Pfam" id="PF00614">
    <property type="entry name" value="PLDc"/>
    <property type="match status" value="1"/>
</dbReference>
<organism evidence="2 3">
    <name type="scientific">Dactylosporangium fulvum</name>
    <dbReference type="NCBI Taxonomy" id="53359"/>
    <lineage>
        <taxon>Bacteria</taxon>
        <taxon>Bacillati</taxon>
        <taxon>Actinomycetota</taxon>
        <taxon>Actinomycetes</taxon>
        <taxon>Micromonosporales</taxon>
        <taxon>Micromonosporaceae</taxon>
        <taxon>Dactylosporangium</taxon>
    </lineage>
</organism>